<keyword evidence="2" id="KW-1185">Reference proteome</keyword>
<sequence>MCSYHGLPYILSLASAMSVSIARYILLAGSDAVLGAACFLLSLQIHHPPHSPGHLIRSARSLSILALDPLECVRESRILRIDGWKFPLEMLYHQGLRRILDLTLDSLINGGVKVFVDPSYASVDPSFVMFLRFSYRVGSLPCEDRVRRALVDLHQVVLDFRH</sequence>
<reference evidence="1" key="1">
    <citation type="journal article" date="2020" name="Stud. Mycol.">
        <title>101 Dothideomycetes genomes: a test case for predicting lifestyles and emergence of pathogens.</title>
        <authorList>
            <person name="Haridas S."/>
            <person name="Albert R."/>
            <person name="Binder M."/>
            <person name="Bloem J."/>
            <person name="Labutti K."/>
            <person name="Salamov A."/>
            <person name="Andreopoulos B."/>
            <person name="Baker S."/>
            <person name="Barry K."/>
            <person name="Bills G."/>
            <person name="Bluhm B."/>
            <person name="Cannon C."/>
            <person name="Castanera R."/>
            <person name="Culley D."/>
            <person name="Daum C."/>
            <person name="Ezra D."/>
            <person name="Gonzalez J."/>
            <person name="Henrissat B."/>
            <person name="Kuo A."/>
            <person name="Liang C."/>
            <person name="Lipzen A."/>
            <person name="Lutzoni F."/>
            <person name="Magnuson J."/>
            <person name="Mondo S."/>
            <person name="Nolan M."/>
            <person name="Ohm R."/>
            <person name="Pangilinan J."/>
            <person name="Park H.-J."/>
            <person name="Ramirez L."/>
            <person name="Alfaro M."/>
            <person name="Sun H."/>
            <person name="Tritt A."/>
            <person name="Yoshinaga Y."/>
            <person name="Zwiers L.-H."/>
            <person name="Turgeon B."/>
            <person name="Goodwin S."/>
            <person name="Spatafora J."/>
            <person name="Crous P."/>
            <person name="Grigoriev I."/>
        </authorList>
    </citation>
    <scope>NUCLEOTIDE SEQUENCE</scope>
    <source>
        <strain evidence="1">CBS 113389</strain>
    </source>
</reference>
<accession>A0A6A6PHB7</accession>
<organism evidence="1 2">
    <name type="scientific">Neohortaea acidophila</name>
    <dbReference type="NCBI Taxonomy" id="245834"/>
    <lineage>
        <taxon>Eukaryota</taxon>
        <taxon>Fungi</taxon>
        <taxon>Dikarya</taxon>
        <taxon>Ascomycota</taxon>
        <taxon>Pezizomycotina</taxon>
        <taxon>Dothideomycetes</taxon>
        <taxon>Dothideomycetidae</taxon>
        <taxon>Mycosphaerellales</taxon>
        <taxon>Teratosphaeriaceae</taxon>
        <taxon>Neohortaea</taxon>
    </lineage>
</organism>
<protein>
    <submittedName>
        <fullName evidence="1">Uncharacterized protein</fullName>
    </submittedName>
</protein>
<dbReference type="GeneID" id="54479510"/>
<dbReference type="EMBL" id="MU001643">
    <property type="protein sequence ID" value="KAF2478667.1"/>
    <property type="molecule type" value="Genomic_DNA"/>
</dbReference>
<evidence type="ECO:0000313" key="2">
    <source>
        <dbReference type="Proteomes" id="UP000799767"/>
    </source>
</evidence>
<gene>
    <name evidence="1" type="ORF">BDY17DRAFT_56324</name>
</gene>
<dbReference type="RefSeq" id="XP_033585237.1">
    <property type="nucleotide sequence ID" value="XM_033738508.1"/>
</dbReference>
<proteinExistence type="predicted"/>
<dbReference type="AlphaFoldDB" id="A0A6A6PHB7"/>
<dbReference type="Proteomes" id="UP000799767">
    <property type="component" value="Unassembled WGS sequence"/>
</dbReference>
<name>A0A6A6PHB7_9PEZI</name>
<evidence type="ECO:0000313" key="1">
    <source>
        <dbReference type="EMBL" id="KAF2478667.1"/>
    </source>
</evidence>